<dbReference type="KEGG" id="cbr:CBG_25140"/>
<feature type="transmembrane region" description="Helical" evidence="1">
    <location>
        <begin position="89"/>
        <end position="111"/>
    </location>
</feature>
<dbReference type="HOGENOM" id="CLU_036335_4_2_1"/>
<reference evidence="2 3" key="1">
    <citation type="journal article" date="2003" name="PLoS Biol.">
        <title>The genome sequence of Caenorhabditis briggsae: a platform for comparative genomics.</title>
        <authorList>
            <person name="Stein L.D."/>
            <person name="Bao Z."/>
            <person name="Blasiar D."/>
            <person name="Blumenthal T."/>
            <person name="Brent M.R."/>
            <person name="Chen N."/>
            <person name="Chinwalla A."/>
            <person name="Clarke L."/>
            <person name="Clee C."/>
            <person name="Coghlan A."/>
            <person name="Coulson A."/>
            <person name="D'Eustachio P."/>
            <person name="Fitch D.H."/>
            <person name="Fulton L.A."/>
            <person name="Fulton R.E."/>
            <person name="Griffiths-Jones S."/>
            <person name="Harris T.W."/>
            <person name="Hillier L.W."/>
            <person name="Kamath R."/>
            <person name="Kuwabara P.E."/>
            <person name="Mardis E.R."/>
            <person name="Marra M.A."/>
            <person name="Miner T.L."/>
            <person name="Minx P."/>
            <person name="Mullikin J.C."/>
            <person name="Plumb R.W."/>
            <person name="Rogers J."/>
            <person name="Schein J.E."/>
            <person name="Sohrmann M."/>
            <person name="Spieth J."/>
            <person name="Stajich J.E."/>
            <person name="Wei C."/>
            <person name="Willey D."/>
            <person name="Wilson R.K."/>
            <person name="Durbin R."/>
            <person name="Waterston R.H."/>
        </authorList>
    </citation>
    <scope>NUCLEOTIDE SEQUENCE [LARGE SCALE GENOMIC DNA]</scope>
    <source>
        <strain evidence="2 3">AF16</strain>
    </source>
</reference>
<dbReference type="PANTHER" id="PTHR46178:SF3">
    <property type="entry name" value="SEVEN TM RECEPTOR"/>
    <property type="match status" value="1"/>
</dbReference>
<dbReference type="SUPFAM" id="SSF81321">
    <property type="entry name" value="Family A G protein-coupled receptor-like"/>
    <property type="match status" value="1"/>
</dbReference>
<dbReference type="InParanoid" id="A8WQ69"/>
<dbReference type="GeneID" id="8578094"/>
<protein>
    <submittedName>
        <fullName evidence="2">Protein CBG25140</fullName>
    </submittedName>
</protein>
<dbReference type="OMA" id="WIVSEYR"/>
<sequence length="337" mass="39452">MLSYQFSSVFTKIGFLLTFMSNFFLIYLTLFHIKNVFGTYRRMVIYFTTVGIIFAGLEIVARPFAQNYNQHIMYFSLNEWIKSQELCQVVLVIWAGIYIIIVAFISVQFYYRYVCLLFPKRTKNFDGWKTMIWMGYPFLPASIYAGTLYFFCLPDENGDESLKDYVLEHYHLDIKDIPRFEITPLDANGLRLKNVSFMITGLLIMFIHYFVILYCGLRMNHNICDALNKMSQGQQKIQRQFFRALVIQSLGPTIFLILPVAPIFAMPFVSLYLDIAISVKTGWLYSLVGLFPPFDSISFMWIVSEYRRVIKNKLLLLINTIPESPRNTSQMKVIDKN</sequence>
<proteinExistence type="predicted"/>
<dbReference type="CTD" id="8578094"/>
<dbReference type="RefSeq" id="XP_045091813.1">
    <property type="nucleotide sequence ID" value="XM_045236898.1"/>
</dbReference>
<dbReference type="eggNOG" id="ENOG502R1A9">
    <property type="taxonomic scope" value="Eukaryota"/>
</dbReference>
<feature type="transmembrane region" description="Helical" evidence="1">
    <location>
        <begin position="241"/>
        <end position="263"/>
    </location>
</feature>
<gene>
    <name evidence="2 4" type="ORF">CBG25140</name>
    <name evidence="2" type="ORF">CBG_25140</name>
</gene>
<feature type="transmembrane region" description="Helical" evidence="1">
    <location>
        <begin position="132"/>
        <end position="151"/>
    </location>
</feature>
<evidence type="ECO:0000313" key="3">
    <source>
        <dbReference type="Proteomes" id="UP000008549"/>
    </source>
</evidence>
<evidence type="ECO:0000313" key="2">
    <source>
        <dbReference type="EMBL" id="CAP22627.2"/>
    </source>
</evidence>
<reference evidence="2 3" key="2">
    <citation type="journal article" date="2011" name="PLoS Genet.">
        <title>Caenorhabditis briggsae recombinant inbred line genotypes reveal inter-strain incompatibility and the evolution of recombination.</title>
        <authorList>
            <person name="Ross J.A."/>
            <person name="Koboldt D.C."/>
            <person name="Staisch J.E."/>
            <person name="Chamberlin H.M."/>
            <person name="Gupta B.P."/>
            <person name="Miller R.D."/>
            <person name="Baird S.E."/>
            <person name="Haag E.S."/>
        </authorList>
    </citation>
    <scope>NUCLEOTIDE SEQUENCE [LARGE SCALE GENOMIC DNA]</scope>
    <source>
        <strain evidence="2 3">AF16</strain>
    </source>
</reference>
<keyword evidence="1" id="KW-0812">Transmembrane</keyword>
<dbReference type="EMBL" id="HE601256">
    <property type="protein sequence ID" value="CAP22627.2"/>
    <property type="molecule type" value="Genomic_DNA"/>
</dbReference>
<dbReference type="AlphaFoldDB" id="A8WQ69"/>
<keyword evidence="1" id="KW-1133">Transmembrane helix</keyword>
<name>A8WQ69_CAEBR</name>
<evidence type="ECO:0000313" key="4">
    <source>
        <dbReference type="WormBase" id="CBG25140"/>
    </source>
</evidence>
<feature type="transmembrane region" description="Helical" evidence="1">
    <location>
        <begin position="283"/>
        <end position="303"/>
    </location>
</feature>
<feature type="transmembrane region" description="Helical" evidence="1">
    <location>
        <begin position="195"/>
        <end position="220"/>
    </location>
</feature>
<dbReference type="STRING" id="6238.A8WQ69"/>
<accession>A8WQ69</accession>
<dbReference type="PANTHER" id="PTHR46178">
    <property type="entry name" value="SEVEN TM RECEPTOR"/>
    <property type="match status" value="1"/>
</dbReference>
<feature type="transmembrane region" description="Helical" evidence="1">
    <location>
        <begin position="12"/>
        <end position="31"/>
    </location>
</feature>
<keyword evidence="3" id="KW-1185">Reference proteome</keyword>
<organism evidence="2 3">
    <name type="scientific">Caenorhabditis briggsae</name>
    <dbReference type="NCBI Taxonomy" id="6238"/>
    <lineage>
        <taxon>Eukaryota</taxon>
        <taxon>Metazoa</taxon>
        <taxon>Ecdysozoa</taxon>
        <taxon>Nematoda</taxon>
        <taxon>Chromadorea</taxon>
        <taxon>Rhabditida</taxon>
        <taxon>Rhabditina</taxon>
        <taxon>Rhabditomorpha</taxon>
        <taxon>Rhabditoidea</taxon>
        <taxon>Rhabditidae</taxon>
        <taxon>Peloderinae</taxon>
        <taxon>Caenorhabditis</taxon>
    </lineage>
</organism>
<evidence type="ECO:0000256" key="1">
    <source>
        <dbReference type="SAM" id="Phobius"/>
    </source>
</evidence>
<dbReference type="Proteomes" id="UP000008549">
    <property type="component" value="Unassembled WGS sequence"/>
</dbReference>
<dbReference type="Pfam" id="PF10326">
    <property type="entry name" value="7TM_GPCR_Str"/>
    <property type="match status" value="1"/>
</dbReference>
<dbReference type="WormBase" id="CBG25140">
    <property type="protein sequence ID" value="CBP24981"/>
    <property type="gene ID" value="WBGene00045335"/>
</dbReference>
<feature type="transmembrane region" description="Helical" evidence="1">
    <location>
        <begin position="43"/>
        <end position="65"/>
    </location>
</feature>
<dbReference type="InterPro" id="IPR019428">
    <property type="entry name" value="7TM_GPCR_serpentine_rcpt_Str"/>
</dbReference>
<keyword evidence="1" id="KW-0472">Membrane</keyword>